<name>A0A183C705_GLOPA</name>
<feature type="transmembrane region" description="Helical" evidence="12">
    <location>
        <begin position="164"/>
        <end position="185"/>
    </location>
</feature>
<dbReference type="PANTHER" id="PTHR11893">
    <property type="entry name" value="INNEXIN"/>
    <property type="match status" value="1"/>
</dbReference>
<evidence type="ECO:0000256" key="6">
    <source>
        <dbReference type="ARBA" id="ARBA00022868"/>
    </source>
</evidence>
<accession>A0A183C705</accession>
<comment type="similarity">
    <text evidence="12">Belongs to the pannexin family.</text>
</comment>
<keyword evidence="9 12" id="KW-0406">Ion transport</keyword>
<keyword evidence="4" id="KW-1003">Cell membrane</keyword>
<evidence type="ECO:0000256" key="8">
    <source>
        <dbReference type="ARBA" id="ARBA00022989"/>
    </source>
</evidence>
<evidence type="ECO:0000256" key="3">
    <source>
        <dbReference type="ARBA" id="ARBA00022448"/>
    </source>
</evidence>
<evidence type="ECO:0000256" key="4">
    <source>
        <dbReference type="ARBA" id="ARBA00022475"/>
    </source>
</evidence>
<evidence type="ECO:0000256" key="2">
    <source>
        <dbReference type="ARBA" id="ARBA00004651"/>
    </source>
</evidence>
<dbReference type="AlphaFoldDB" id="A0A183C705"/>
<reference evidence="14" key="1">
    <citation type="submission" date="2013-12" db="EMBL/GenBank/DDBJ databases">
        <authorList>
            <person name="Aslett M."/>
        </authorList>
    </citation>
    <scope>NUCLEOTIDE SEQUENCE [LARGE SCALE GENOMIC DNA]</scope>
    <source>
        <strain evidence="14">Lindley</strain>
    </source>
</reference>
<evidence type="ECO:0000256" key="11">
    <source>
        <dbReference type="ARBA" id="ARBA00023303"/>
    </source>
</evidence>
<dbReference type="PRINTS" id="PR01262">
    <property type="entry name" value="INNEXIN"/>
</dbReference>
<evidence type="ECO:0000256" key="9">
    <source>
        <dbReference type="ARBA" id="ARBA00023065"/>
    </source>
</evidence>
<keyword evidence="14" id="KW-1185">Reference proteome</keyword>
<evidence type="ECO:0000256" key="13">
    <source>
        <dbReference type="SAM" id="MobiDB-lite"/>
    </source>
</evidence>
<reference evidence="14" key="2">
    <citation type="submission" date="2014-05" db="EMBL/GenBank/DDBJ databases">
        <title>The genome and life-stage specific transcriptomes of Globodera pallida elucidate key aspects of plant parasitism by a cyst nematode.</title>
        <authorList>
            <person name="Cotton J.A."/>
            <person name="Lilley C.J."/>
            <person name="Jones L.M."/>
            <person name="Kikuchi T."/>
            <person name="Reid A.J."/>
            <person name="Thorpe P."/>
            <person name="Tsai I.J."/>
            <person name="Beasley H."/>
            <person name="Blok V."/>
            <person name="Cock P.J.A."/>
            <person name="Van den Akker S.E."/>
            <person name="Holroyd N."/>
            <person name="Hunt M."/>
            <person name="Mantelin S."/>
            <person name="Naghra H."/>
            <person name="Pain A."/>
            <person name="Palomares-Rius J.E."/>
            <person name="Zarowiecki M."/>
            <person name="Berriman M."/>
            <person name="Jones J.T."/>
            <person name="Urwin P.E."/>
        </authorList>
    </citation>
    <scope>NUCLEOTIDE SEQUENCE [LARGE SCALE GENOMIC DNA]</scope>
    <source>
        <strain evidence="14">Lindley</strain>
    </source>
</reference>
<evidence type="ECO:0000256" key="1">
    <source>
        <dbReference type="ARBA" id="ARBA00004610"/>
    </source>
</evidence>
<reference evidence="15" key="3">
    <citation type="submission" date="2016-06" db="UniProtKB">
        <authorList>
            <consortium name="WormBaseParasite"/>
        </authorList>
    </citation>
    <scope>IDENTIFICATION</scope>
</reference>
<dbReference type="GO" id="GO:0005921">
    <property type="term" value="C:gap junction"/>
    <property type="evidence" value="ECO:0007669"/>
    <property type="project" value="UniProtKB-SubCell"/>
</dbReference>
<feature type="transmembrane region" description="Helical" evidence="12">
    <location>
        <begin position="81"/>
        <end position="103"/>
    </location>
</feature>
<keyword evidence="8 12" id="KW-1133">Transmembrane helix</keyword>
<dbReference type="PROSITE" id="PS51013">
    <property type="entry name" value="PANNEXIN"/>
    <property type="match status" value="1"/>
</dbReference>
<evidence type="ECO:0000256" key="5">
    <source>
        <dbReference type="ARBA" id="ARBA00022692"/>
    </source>
</evidence>
<proteinExistence type="inferred from homology"/>
<evidence type="ECO:0000313" key="14">
    <source>
        <dbReference type="Proteomes" id="UP000050741"/>
    </source>
</evidence>
<dbReference type="Proteomes" id="UP000050741">
    <property type="component" value="Unassembled WGS sequence"/>
</dbReference>
<gene>
    <name evidence="12" type="primary">inx</name>
</gene>
<evidence type="ECO:0000256" key="7">
    <source>
        <dbReference type="ARBA" id="ARBA00022949"/>
    </source>
</evidence>
<keyword evidence="5 12" id="KW-0812">Transmembrane</keyword>
<comment type="function">
    <text evidence="12">Structural component of the gap junctions.</text>
</comment>
<dbReference type="GO" id="GO:0034220">
    <property type="term" value="P:monoatomic ion transmembrane transport"/>
    <property type="evidence" value="ECO:0007669"/>
    <property type="project" value="UniProtKB-KW"/>
</dbReference>
<comment type="caution">
    <text evidence="12">Lacks conserved residue(s) required for the propagation of feature annotation.</text>
</comment>
<dbReference type="GO" id="GO:0005886">
    <property type="term" value="C:plasma membrane"/>
    <property type="evidence" value="ECO:0007669"/>
    <property type="project" value="UniProtKB-SubCell"/>
</dbReference>
<keyword evidence="10 12" id="KW-0472">Membrane</keyword>
<evidence type="ECO:0000256" key="12">
    <source>
        <dbReference type="RuleBase" id="RU010713"/>
    </source>
</evidence>
<keyword evidence="6" id="KW-0303">Gap junction</keyword>
<comment type="subcellular location">
    <subcellularLocation>
        <location evidence="1">Cell junction</location>
        <location evidence="1">Gap junction</location>
    </subcellularLocation>
    <subcellularLocation>
        <location evidence="2 12">Cell membrane</location>
        <topology evidence="2 12">Multi-pass membrane protein</topology>
    </subcellularLocation>
</comment>
<keyword evidence="11 12" id="KW-0407">Ion channel</keyword>
<organism evidence="14 15">
    <name type="scientific">Globodera pallida</name>
    <name type="common">Potato cyst nematode worm</name>
    <name type="synonym">Heterodera pallida</name>
    <dbReference type="NCBI Taxonomy" id="36090"/>
    <lineage>
        <taxon>Eukaryota</taxon>
        <taxon>Metazoa</taxon>
        <taxon>Ecdysozoa</taxon>
        <taxon>Nematoda</taxon>
        <taxon>Chromadorea</taxon>
        <taxon>Rhabditida</taxon>
        <taxon>Tylenchina</taxon>
        <taxon>Tylenchomorpha</taxon>
        <taxon>Tylenchoidea</taxon>
        <taxon>Heteroderidae</taxon>
        <taxon>Heteroderinae</taxon>
        <taxon>Globodera</taxon>
    </lineage>
</organism>
<dbReference type="InterPro" id="IPR000990">
    <property type="entry name" value="Innexin"/>
</dbReference>
<dbReference type="WBParaSite" id="GPLIN_000865100">
    <property type="protein sequence ID" value="GPLIN_000865100"/>
    <property type="gene ID" value="GPLIN_000865100"/>
</dbReference>
<keyword evidence="7" id="KW-0965">Cell junction</keyword>
<dbReference type="PANTHER" id="PTHR11893:SF46">
    <property type="entry name" value="INNEXIN-12"/>
    <property type="match status" value="1"/>
</dbReference>
<sequence length="340" mass="38889">MNIVQGLLSAISPLPDGDLSDRLNYCYTTTFLVIVLLANPYNAGFPLIIAPDNYFDIADHIIPIPKNWTERDQKQIGYYQWVPFILALQALMFFLPVVVWRSIYSSTGVKVRAICETCSIKSNMEPEERSKNMEVVARFLIFDHDVTKNIGGRVKSMLDGRTVMLTYIFVKLLYALNALAQFVMVKWMLGTPDLLWGWTVLTDLVAGREWQETGNFPRVTLCDFSVRVLGNLHRHSVQCVLMINMPVKLSAMIDPSPSRRGLSRKAQVRDFIERTLRPDGLLLIRMITLNNGDLITFQLVSTLWRDYQAQTNSMEHRRPPPYNEPVPLLSNKANNGKEKH</sequence>
<feature type="region of interest" description="Disordered" evidence="13">
    <location>
        <begin position="312"/>
        <end position="340"/>
    </location>
</feature>
<dbReference type="Pfam" id="PF00876">
    <property type="entry name" value="Innexin"/>
    <property type="match status" value="1"/>
</dbReference>
<keyword evidence="3 12" id="KW-0813">Transport</keyword>
<protein>
    <recommendedName>
        <fullName evidence="12">Innexin</fullName>
    </recommendedName>
</protein>
<evidence type="ECO:0000256" key="10">
    <source>
        <dbReference type="ARBA" id="ARBA00023136"/>
    </source>
</evidence>
<evidence type="ECO:0000313" key="15">
    <source>
        <dbReference type="WBParaSite" id="GPLIN_000865100"/>
    </source>
</evidence>